<organism evidence="2 3">
    <name type="scientific">Monilinia fructigena</name>
    <dbReference type="NCBI Taxonomy" id="38457"/>
    <lineage>
        <taxon>Eukaryota</taxon>
        <taxon>Fungi</taxon>
        <taxon>Dikarya</taxon>
        <taxon>Ascomycota</taxon>
        <taxon>Pezizomycotina</taxon>
        <taxon>Leotiomycetes</taxon>
        <taxon>Helotiales</taxon>
        <taxon>Sclerotiniaceae</taxon>
        <taxon>Monilinia</taxon>
    </lineage>
</organism>
<protein>
    <submittedName>
        <fullName evidence="2">Uncharacterized protein</fullName>
    </submittedName>
</protein>
<reference evidence="2 3" key="1">
    <citation type="submission" date="2018-06" db="EMBL/GenBank/DDBJ databases">
        <title>Genome Sequence of the Brown Rot Fungal Pathogen Monilinia fructigena.</title>
        <authorList>
            <person name="Landi L."/>
            <person name="De Miccolis Angelini R.M."/>
            <person name="Pollastro S."/>
            <person name="Abate D."/>
            <person name="Faretra F."/>
            <person name="Romanazzi G."/>
        </authorList>
    </citation>
    <scope>NUCLEOTIDE SEQUENCE [LARGE SCALE GENOMIC DNA]</scope>
    <source>
        <strain evidence="2 3">Mfrg269</strain>
    </source>
</reference>
<evidence type="ECO:0000313" key="3">
    <source>
        <dbReference type="Proteomes" id="UP000249056"/>
    </source>
</evidence>
<keyword evidence="3" id="KW-1185">Reference proteome</keyword>
<feature type="compositionally biased region" description="Polar residues" evidence="1">
    <location>
        <begin position="42"/>
        <end position="57"/>
    </location>
</feature>
<proteinExistence type="predicted"/>
<dbReference type="Proteomes" id="UP000249056">
    <property type="component" value="Unassembled WGS sequence"/>
</dbReference>
<feature type="compositionally biased region" description="Polar residues" evidence="1">
    <location>
        <begin position="110"/>
        <end position="120"/>
    </location>
</feature>
<accession>A0A395IPW7</accession>
<dbReference type="EMBL" id="QKRW01000025">
    <property type="protein sequence ID" value="RAL62355.1"/>
    <property type="molecule type" value="Genomic_DNA"/>
</dbReference>
<feature type="compositionally biased region" description="Polar residues" evidence="1">
    <location>
        <begin position="64"/>
        <end position="77"/>
    </location>
</feature>
<feature type="region of interest" description="Disordered" evidence="1">
    <location>
        <begin position="19"/>
        <end position="120"/>
    </location>
</feature>
<sequence length="120" mass="12858">MFFKRSNMFKTYLQISLQPPFPQRAHPPRKRQPPLPLPPLFQTLNIASPRAPSQNSPRIPPSANADTVSKYGRNNVNTPSTAAPTVAPTAHPTSGQTVKDAAATIPSCGKNGSTTRPGSD</sequence>
<gene>
    <name evidence="2" type="ORF">DID88_004921</name>
</gene>
<name>A0A395IPW7_9HELO</name>
<feature type="compositionally biased region" description="Low complexity" evidence="1">
    <location>
        <begin position="78"/>
        <end position="93"/>
    </location>
</feature>
<evidence type="ECO:0000256" key="1">
    <source>
        <dbReference type="SAM" id="MobiDB-lite"/>
    </source>
</evidence>
<dbReference type="AlphaFoldDB" id="A0A395IPW7"/>
<comment type="caution">
    <text evidence="2">The sequence shown here is derived from an EMBL/GenBank/DDBJ whole genome shotgun (WGS) entry which is preliminary data.</text>
</comment>
<evidence type="ECO:0000313" key="2">
    <source>
        <dbReference type="EMBL" id="RAL62355.1"/>
    </source>
</evidence>